<dbReference type="AlphaFoldDB" id="A0A6P2D212"/>
<name>A0A6P2D212_9BACT</name>
<sequence>MLTPDPASLLSHQTAIFGNIERVLNNPIPDFCSGLPKLDRAGTREWLTGPFLTIARQFVVPPPSDDPSEDPAPRSAALLLRLAHKVVCRERVTQVDELNEPSEELDSLTSPLEWEIQRHQLASPLDRGELNRALQKGPVAPSPHPR</sequence>
<accession>A0A6P2D212</accession>
<dbReference type="EMBL" id="LR593886">
    <property type="protein sequence ID" value="VTR95143.1"/>
    <property type="molecule type" value="Genomic_DNA"/>
</dbReference>
<dbReference type="RefSeq" id="WP_162669595.1">
    <property type="nucleotide sequence ID" value="NZ_LR593886.1"/>
</dbReference>
<reference evidence="2 3" key="1">
    <citation type="submission" date="2019-05" db="EMBL/GenBank/DDBJ databases">
        <authorList>
            <consortium name="Science for Life Laboratories"/>
        </authorList>
    </citation>
    <scope>NUCLEOTIDE SEQUENCE [LARGE SCALE GENOMIC DNA]</scope>
    <source>
        <strain evidence="2">Soil9</strain>
    </source>
</reference>
<dbReference type="Proteomes" id="UP000464178">
    <property type="component" value="Chromosome"/>
</dbReference>
<keyword evidence="3" id="KW-1185">Reference proteome</keyword>
<evidence type="ECO:0000256" key="1">
    <source>
        <dbReference type="SAM" id="MobiDB-lite"/>
    </source>
</evidence>
<gene>
    <name evidence="2" type="ORF">SOIL9_25710</name>
</gene>
<protein>
    <submittedName>
        <fullName evidence="2">Uncharacterized protein</fullName>
    </submittedName>
</protein>
<proteinExistence type="predicted"/>
<evidence type="ECO:0000313" key="3">
    <source>
        <dbReference type="Proteomes" id="UP000464178"/>
    </source>
</evidence>
<evidence type="ECO:0000313" key="2">
    <source>
        <dbReference type="EMBL" id="VTR95143.1"/>
    </source>
</evidence>
<feature type="region of interest" description="Disordered" evidence="1">
    <location>
        <begin position="125"/>
        <end position="146"/>
    </location>
</feature>
<organism evidence="2 3">
    <name type="scientific">Gemmata massiliana</name>
    <dbReference type="NCBI Taxonomy" id="1210884"/>
    <lineage>
        <taxon>Bacteria</taxon>
        <taxon>Pseudomonadati</taxon>
        <taxon>Planctomycetota</taxon>
        <taxon>Planctomycetia</taxon>
        <taxon>Gemmatales</taxon>
        <taxon>Gemmataceae</taxon>
        <taxon>Gemmata</taxon>
    </lineage>
</organism>
<dbReference type="KEGG" id="gms:SOIL9_25710"/>